<dbReference type="Proteomes" id="UP000070501">
    <property type="component" value="Unassembled WGS sequence"/>
</dbReference>
<dbReference type="InterPro" id="IPR053187">
    <property type="entry name" value="Notoamide_regulator"/>
</dbReference>
<sequence>MSGANLRPLLPAPRESGSTIDASSESAASRRQNSGACDRCRSQKSRCDRSRPKCSLCAKRHVYCFYSADVKKQSLEVHKRQGELLHMMRTAPEGEALDILFRLRASGDPQSVLESSRGSISGQYQPSAHQTARAVSPQTFSMLEFDASTRQPMPYRLETQASTAAIALRSMPSLGSSETSSSLSFGTPQHQLQRQDDLCDQRLRQLDISYWTAVPIPSSVAAKAISTCLQANHPIWELCDADLFIRDLVGKRVEFCSPFLVNALLCYACLYGVTGPGLPGMSIPFAQATEALWRAERTTDTVINVAAILMYSLCCHTTEFTVSADELMLDGRRMSERLRLFGVPGTTGLYSSFDALNDECRRATAHISWGGY</sequence>
<feature type="region of interest" description="Disordered" evidence="2">
    <location>
        <begin position="1"/>
        <end position="35"/>
    </location>
</feature>
<evidence type="ECO:0000256" key="1">
    <source>
        <dbReference type="ARBA" id="ARBA00023242"/>
    </source>
</evidence>
<feature type="compositionally biased region" description="Polar residues" evidence="2">
    <location>
        <begin position="16"/>
        <end position="35"/>
    </location>
</feature>
<dbReference type="STRING" id="196109.A0A136IYQ7"/>
<gene>
    <name evidence="4" type="ORF">Micbo1qcDRAFT_176557</name>
</gene>
<dbReference type="EMBL" id="KQ964253">
    <property type="protein sequence ID" value="KXJ89984.1"/>
    <property type="molecule type" value="Genomic_DNA"/>
</dbReference>
<evidence type="ECO:0000313" key="4">
    <source>
        <dbReference type="EMBL" id="KXJ89984.1"/>
    </source>
</evidence>
<evidence type="ECO:0000313" key="5">
    <source>
        <dbReference type="Proteomes" id="UP000070501"/>
    </source>
</evidence>
<feature type="domain" description="Zn(2)-C6 fungal-type" evidence="3">
    <location>
        <begin position="36"/>
        <end position="66"/>
    </location>
</feature>
<name>A0A136IYQ7_9PEZI</name>
<dbReference type="Gene3D" id="4.10.240.10">
    <property type="entry name" value="Zn(2)-C6 fungal-type DNA-binding domain"/>
    <property type="match status" value="1"/>
</dbReference>
<protein>
    <recommendedName>
        <fullName evidence="3">Zn(2)-C6 fungal-type domain-containing protein</fullName>
    </recommendedName>
</protein>
<evidence type="ECO:0000256" key="2">
    <source>
        <dbReference type="SAM" id="MobiDB-lite"/>
    </source>
</evidence>
<dbReference type="InterPro" id="IPR001138">
    <property type="entry name" value="Zn2Cys6_DnaBD"/>
</dbReference>
<dbReference type="Pfam" id="PF00172">
    <property type="entry name" value="Zn_clus"/>
    <property type="match status" value="1"/>
</dbReference>
<dbReference type="InParanoid" id="A0A136IYQ7"/>
<keyword evidence="1" id="KW-0539">Nucleus</keyword>
<dbReference type="PROSITE" id="PS50048">
    <property type="entry name" value="ZN2_CY6_FUNGAL_2"/>
    <property type="match status" value="1"/>
</dbReference>
<dbReference type="SUPFAM" id="SSF57701">
    <property type="entry name" value="Zn2/Cys6 DNA-binding domain"/>
    <property type="match status" value="1"/>
</dbReference>
<dbReference type="PROSITE" id="PS00463">
    <property type="entry name" value="ZN2_CY6_FUNGAL_1"/>
    <property type="match status" value="1"/>
</dbReference>
<accession>A0A136IYQ7</accession>
<evidence type="ECO:0000259" key="3">
    <source>
        <dbReference type="PROSITE" id="PS50048"/>
    </source>
</evidence>
<organism evidence="4 5">
    <name type="scientific">Microdochium bolleyi</name>
    <dbReference type="NCBI Taxonomy" id="196109"/>
    <lineage>
        <taxon>Eukaryota</taxon>
        <taxon>Fungi</taxon>
        <taxon>Dikarya</taxon>
        <taxon>Ascomycota</taxon>
        <taxon>Pezizomycotina</taxon>
        <taxon>Sordariomycetes</taxon>
        <taxon>Xylariomycetidae</taxon>
        <taxon>Xylariales</taxon>
        <taxon>Microdochiaceae</taxon>
        <taxon>Microdochium</taxon>
    </lineage>
</organism>
<dbReference type="CDD" id="cd00067">
    <property type="entry name" value="GAL4"/>
    <property type="match status" value="1"/>
</dbReference>
<keyword evidence="5" id="KW-1185">Reference proteome</keyword>
<dbReference type="AlphaFoldDB" id="A0A136IYQ7"/>
<dbReference type="OrthoDB" id="10261408at2759"/>
<dbReference type="PANTHER" id="PTHR47256">
    <property type="entry name" value="ZN(II)2CYS6 TRANSCRIPTION FACTOR (EUROFUNG)-RELATED"/>
    <property type="match status" value="1"/>
</dbReference>
<dbReference type="SMART" id="SM00066">
    <property type="entry name" value="GAL4"/>
    <property type="match status" value="1"/>
</dbReference>
<dbReference type="InterPro" id="IPR036864">
    <property type="entry name" value="Zn2-C6_fun-type_DNA-bd_sf"/>
</dbReference>
<dbReference type="GO" id="GO:0000981">
    <property type="term" value="F:DNA-binding transcription factor activity, RNA polymerase II-specific"/>
    <property type="evidence" value="ECO:0007669"/>
    <property type="project" value="InterPro"/>
</dbReference>
<reference evidence="5" key="1">
    <citation type="submission" date="2016-02" db="EMBL/GenBank/DDBJ databases">
        <title>Draft genome sequence of Microdochium bolleyi, a fungal endophyte of beachgrass.</title>
        <authorList>
            <consortium name="DOE Joint Genome Institute"/>
            <person name="David A.S."/>
            <person name="May G."/>
            <person name="Haridas S."/>
            <person name="Lim J."/>
            <person name="Wang M."/>
            <person name="Labutti K."/>
            <person name="Lipzen A."/>
            <person name="Barry K."/>
            <person name="Grigoriev I.V."/>
        </authorList>
    </citation>
    <scope>NUCLEOTIDE SEQUENCE [LARGE SCALE GENOMIC DNA]</scope>
    <source>
        <strain evidence="5">J235TASD1</strain>
    </source>
</reference>
<dbReference type="PANTHER" id="PTHR47256:SF1">
    <property type="entry name" value="ZN(II)2CYS6 TRANSCRIPTION FACTOR (EUROFUNG)"/>
    <property type="match status" value="1"/>
</dbReference>
<dbReference type="GO" id="GO:0008270">
    <property type="term" value="F:zinc ion binding"/>
    <property type="evidence" value="ECO:0007669"/>
    <property type="project" value="InterPro"/>
</dbReference>
<proteinExistence type="predicted"/>